<dbReference type="OrthoDB" id="671595at2759"/>
<dbReference type="PROSITE" id="PS00284">
    <property type="entry name" value="SERPIN"/>
    <property type="match status" value="1"/>
</dbReference>
<feature type="non-terminal residue" evidence="4">
    <location>
        <position position="412"/>
    </location>
</feature>
<dbReference type="PANTHER" id="PTHR11461:SF186">
    <property type="entry name" value="SERPIN B4"/>
    <property type="match status" value="1"/>
</dbReference>
<keyword evidence="2" id="KW-0732">Signal</keyword>
<dbReference type="InterPro" id="IPR042178">
    <property type="entry name" value="Serpin_sf_1"/>
</dbReference>
<dbReference type="EMBL" id="VWZI01012626">
    <property type="protein sequence ID" value="NXG47548.1"/>
    <property type="molecule type" value="Genomic_DNA"/>
</dbReference>
<dbReference type="SMART" id="SM00093">
    <property type="entry name" value="SERPIN"/>
    <property type="match status" value="1"/>
</dbReference>
<dbReference type="Gene3D" id="3.30.497.10">
    <property type="entry name" value="Antithrombin, subunit I, domain 2"/>
    <property type="match status" value="1"/>
</dbReference>
<keyword evidence="5" id="KW-1185">Reference proteome</keyword>
<sequence length="412" mass="46220">LYICMVFHHYIVIVLLLFALDSSRSSMGSIGVASADFGLDVFKELKVQHVNENILISPLTIISALSMVYIGSRESTRAQIDKVVPFDKIAGFKEAIESQCNASGSFQFSLKDVFGQITKRSDNYSLSFASRLYAEETYQIRPEYLQCVKDLYKDGVETISFRKAADQAREIINSWVESQTSGAIKNILQPDSVDQETETILVNAIYFKGLWKKAFKDEDIQTVPFKMTEQESKPVRMMYQIGSFKVAEVAAEKVKILEIPYASGHLSMLVFLPDDASGLEQLESAITSKKIMEWTSSDIMEERKVKVYLPRIKIEEKYNLTSVLVALGVTDLFSSSANLSGISSAESLKISQAVHEAFLEIYEEGSEAVGSTRAGKEDASVSEEFKADRPFLFFIKHIPTKSILFFGRYFSP</sequence>
<feature type="domain" description="Serpin" evidence="3">
    <location>
        <begin position="39"/>
        <end position="412"/>
    </location>
</feature>
<dbReference type="SUPFAM" id="SSF56574">
    <property type="entry name" value="Serpins"/>
    <property type="match status" value="1"/>
</dbReference>
<feature type="chain" id="PRO_5029556759" evidence="2">
    <location>
        <begin position="26"/>
        <end position="412"/>
    </location>
</feature>
<dbReference type="InterPro" id="IPR023796">
    <property type="entry name" value="Serpin_dom"/>
</dbReference>
<dbReference type="FunFam" id="2.30.39.10:FF:000001">
    <property type="entry name" value="Serpin family B member 2"/>
    <property type="match status" value="1"/>
</dbReference>
<evidence type="ECO:0000256" key="2">
    <source>
        <dbReference type="SAM" id="SignalP"/>
    </source>
</evidence>
<name>A0A7K9C628_9PICI</name>
<proteinExistence type="inferred from homology"/>
<reference evidence="4 5" key="1">
    <citation type="submission" date="2019-09" db="EMBL/GenBank/DDBJ databases">
        <title>Bird 10,000 Genomes (B10K) Project - Family phase.</title>
        <authorList>
            <person name="Zhang G."/>
        </authorList>
    </citation>
    <scope>NUCLEOTIDE SEQUENCE [LARGE SCALE GENOMIC DNA]</scope>
    <source>
        <strain evidence="4">B10K-DU-001-24</strain>
        <tissue evidence="4">Muscle</tissue>
    </source>
</reference>
<dbReference type="Proteomes" id="UP000574528">
    <property type="component" value="Unassembled WGS sequence"/>
</dbReference>
<evidence type="ECO:0000313" key="4">
    <source>
        <dbReference type="EMBL" id="NXG47548.1"/>
    </source>
</evidence>
<evidence type="ECO:0000259" key="3">
    <source>
        <dbReference type="SMART" id="SM00093"/>
    </source>
</evidence>
<feature type="signal peptide" evidence="2">
    <location>
        <begin position="1"/>
        <end position="25"/>
    </location>
</feature>
<comment type="similarity">
    <text evidence="1">Belongs to the serpin family. Ov-serpin subfamily.</text>
</comment>
<dbReference type="Pfam" id="PF00079">
    <property type="entry name" value="Serpin"/>
    <property type="match status" value="1"/>
</dbReference>
<protein>
    <submittedName>
        <fullName evidence="4">OVAL protein</fullName>
    </submittedName>
</protein>
<organism evidence="4 5">
    <name type="scientific">Psilopogon haemacephalus</name>
    <name type="common">coppersmith barbet</name>
    <dbReference type="NCBI Taxonomy" id="2585815"/>
    <lineage>
        <taxon>Eukaryota</taxon>
        <taxon>Metazoa</taxon>
        <taxon>Chordata</taxon>
        <taxon>Craniata</taxon>
        <taxon>Vertebrata</taxon>
        <taxon>Euteleostomi</taxon>
        <taxon>Archelosauria</taxon>
        <taxon>Archosauria</taxon>
        <taxon>Dinosauria</taxon>
        <taxon>Saurischia</taxon>
        <taxon>Theropoda</taxon>
        <taxon>Coelurosauria</taxon>
        <taxon>Aves</taxon>
        <taxon>Neognathae</taxon>
        <taxon>Neoaves</taxon>
        <taxon>Telluraves</taxon>
        <taxon>Coraciimorphae</taxon>
        <taxon>Piciformes</taxon>
        <taxon>Megalaimidae</taxon>
        <taxon>Psilopogon</taxon>
    </lineage>
</organism>
<dbReference type="Gene3D" id="2.30.39.10">
    <property type="entry name" value="Alpha-1-antitrypsin, domain 1"/>
    <property type="match status" value="1"/>
</dbReference>
<dbReference type="InterPro" id="IPR036186">
    <property type="entry name" value="Serpin_sf"/>
</dbReference>
<gene>
    <name evidence="4" type="primary">Serpinb14</name>
    <name evidence="4" type="ORF">PSIHAE_R07676</name>
</gene>
<dbReference type="InterPro" id="IPR042185">
    <property type="entry name" value="Serpin_sf_2"/>
</dbReference>
<dbReference type="PANTHER" id="PTHR11461">
    <property type="entry name" value="SERINE PROTEASE INHIBITOR, SERPIN"/>
    <property type="match status" value="1"/>
</dbReference>
<dbReference type="AlphaFoldDB" id="A0A7K9C628"/>
<dbReference type="GO" id="GO:0005615">
    <property type="term" value="C:extracellular space"/>
    <property type="evidence" value="ECO:0007669"/>
    <property type="project" value="InterPro"/>
</dbReference>
<feature type="non-terminal residue" evidence="4">
    <location>
        <position position="1"/>
    </location>
</feature>
<dbReference type="GO" id="GO:0004867">
    <property type="term" value="F:serine-type endopeptidase inhibitor activity"/>
    <property type="evidence" value="ECO:0007669"/>
    <property type="project" value="InterPro"/>
</dbReference>
<dbReference type="InterPro" id="IPR000215">
    <property type="entry name" value="Serpin_fam"/>
</dbReference>
<accession>A0A7K9C628</accession>
<dbReference type="InterPro" id="IPR023795">
    <property type="entry name" value="Serpin_CS"/>
</dbReference>
<evidence type="ECO:0000256" key="1">
    <source>
        <dbReference type="ARBA" id="ARBA00006426"/>
    </source>
</evidence>
<evidence type="ECO:0000313" key="5">
    <source>
        <dbReference type="Proteomes" id="UP000574528"/>
    </source>
</evidence>
<comment type="caution">
    <text evidence="4">The sequence shown here is derived from an EMBL/GenBank/DDBJ whole genome shotgun (WGS) entry which is preliminary data.</text>
</comment>